<evidence type="ECO:0000256" key="1">
    <source>
        <dbReference type="SAM" id="SignalP"/>
    </source>
</evidence>
<name>A0ABW9ZX71_9BACT</name>
<accession>A0ABW9ZX71</accession>
<feature type="signal peptide" evidence="1">
    <location>
        <begin position="1"/>
        <end position="28"/>
    </location>
</feature>
<dbReference type="Proteomes" id="UP000753802">
    <property type="component" value="Unassembled WGS sequence"/>
</dbReference>
<dbReference type="EMBL" id="JAACJS010000015">
    <property type="protein sequence ID" value="NCI51761.1"/>
    <property type="molecule type" value="Genomic_DNA"/>
</dbReference>
<sequence>MKKQTIQIAKRFLLGNVLVAALFLTANASTGGKTITTSDKAEVKYTGTDKENLLSFNVKYSNPAGNTFNLTVLDANGELLFKSFYGDKQFDKTFKLPKFENGKYAFVIEDSKTSYKEKFAVSVTTEVIENVSVSKAN</sequence>
<dbReference type="RefSeq" id="WP_161820030.1">
    <property type="nucleotide sequence ID" value="NZ_JAACJS010000015.1"/>
</dbReference>
<evidence type="ECO:0008006" key="4">
    <source>
        <dbReference type="Google" id="ProtNLM"/>
    </source>
</evidence>
<protein>
    <recommendedName>
        <fullName evidence="4">Por secretion system C-terminal sorting domain-containing protein</fullName>
    </recommendedName>
</protein>
<evidence type="ECO:0000313" key="2">
    <source>
        <dbReference type="EMBL" id="NCI51761.1"/>
    </source>
</evidence>
<evidence type="ECO:0000313" key="3">
    <source>
        <dbReference type="Proteomes" id="UP000753802"/>
    </source>
</evidence>
<gene>
    <name evidence="2" type="ORF">GWC95_17685</name>
</gene>
<keyword evidence="3" id="KW-1185">Reference proteome</keyword>
<proteinExistence type="predicted"/>
<feature type="chain" id="PRO_5046521268" description="Por secretion system C-terminal sorting domain-containing protein" evidence="1">
    <location>
        <begin position="29"/>
        <end position="137"/>
    </location>
</feature>
<organism evidence="2 3">
    <name type="scientific">Sediminibacterium roseum</name>
    <dbReference type="NCBI Taxonomy" id="1978412"/>
    <lineage>
        <taxon>Bacteria</taxon>
        <taxon>Pseudomonadati</taxon>
        <taxon>Bacteroidota</taxon>
        <taxon>Chitinophagia</taxon>
        <taxon>Chitinophagales</taxon>
        <taxon>Chitinophagaceae</taxon>
        <taxon>Sediminibacterium</taxon>
    </lineage>
</organism>
<reference evidence="2 3" key="1">
    <citation type="submission" date="2020-01" db="EMBL/GenBank/DDBJ databases">
        <title>Genome analysis.</title>
        <authorList>
            <person name="Wu S."/>
            <person name="Wang G."/>
        </authorList>
    </citation>
    <scope>NUCLEOTIDE SEQUENCE [LARGE SCALE GENOMIC DNA]</scope>
    <source>
        <strain evidence="2 3">SYL130</strain>
    </source>
</reference>
<comment type="caution">
    <text evidence="2">The sequence shown here is derived from an EMBL/GenBank/DDBJ whole genome shotgun (WGS) entry which is preliminary data.</text>
</comment>
<keyword evidence="1" id="KW-0732">Signal</keyword>